<organism evidence="1 2">
    <name type="scientific">Methylobacterium brachiatum</name>
    <dbReference type="NCBI Taxonomy" id="269660"/>
    <lineage>
        <taxon>Bacteria</taxon>
        <taxon>Pseudomonadati</taxon>
        <taxon>Pseudomonadota</taxon>
        <taxon>Alphaproteobacteria</taxon>
        <taxon>Hyphomicrobiales</taxon>
        <taxon>Methylobacteriaceae</taxon>
        <taxon>Methylobacterium</taxon>
    </lineage>
</organism>
<sequence length="54" mass="5430">MLVERVPAAPGPAQAPRPGAAEALAAVLEAGAVGLKPAHGARSHSRLQADPERL</sequence>
<reference evidence="1" key="1">
    <citation type="submission" date="2023-07" db="EMBL/GenBank/DDBJ databases">
        <title>Genomic Encyclopedia of Type Strains, Phase IV (KMG-IV): sequencing the most valuable type-strain genomes for metagenomic binning, comparative biology and taxonomic classification.</title>
        <authorList>
            <person name="Goeker M."/>
        </authorList>
    </citation>
    <scope>NUCLEOTIDE SEQUENCE</scope>
    <source>
        <strain evidence="1">DSM 19569</strain>
    </source>
</reference>
<accession>A0AAJ1U0Q4</accession>
<gene>
    <name evidence="1" type="ORF">QO001_004966</name>
</gene>
<evidence type="ECO:0000313" key="2">
    <source>
        <dbReference type="Proteomes" id="UP001223420"/>
    </source>
</evidence>
<evidence type="ECO:0000313" key="1">
    <source>
        <dbReference type="EMBL" id="MDQ0546018.1"/>
    </source>
</evidence>
<dbReference type="AlphaFoldDB" id="A0AAJ1U0Q4"/>
<dbReference type="EMBL" id="JAUSWL010000011">
    <property type="protein sequence ID" value="MDQ0546018.1"/>
    <property type="molecule type" value="Genomic_DNA"/>
</dbReference>
<proteinExistence type="predicted"/>
<name>A0AAJ1U0Q4_9HYPH</name>
<dbReference type="Proteomes" id="UP001223420">
    <property type="component" value="Unassembled WGS sequence"/>
</dbReference>
<protein>
    <submittedName>
        <fullName evidence="1">Uncharacterized protein</fullName>
    </submittedName>
</protein>
<comment type="caution">
    <text evidence="1">The sequence shown here is derived from an EMBL/GenBank/DDBJ whole genome shotgun (WGS) entry which is preliminary data.</text>
</comment>